<dbReference type="RefSeq" id="YP_010660401.1">
    <property type="nucleotide sequence ID" value="NC_070877.1"/>
</dbReference>
<reference evidence="1 2" key="1">
    <citation type="submission" date="2019-07" db="EMBL/GenBank/DDBJ databases">
        <authorList>
            <person name="Abdullah A."/>
            <person name="Lima G.C."/>
            <person name="Cuneo C.K."/>
            <person name="Ennest D.C."/>
            <person name="Fritz K.J."/>
            <person name="Johnson B.T."/>
            <person name="Larson S.M."/>
            <person name="Lemunyete M.N."/>
            <person name="Murray M.B."/>
            <person name="Osmond D.E."/>
            <person name="Patras K.A."/>
            <person name="Ransibrahmanakul S."/>
            <person name="Simpson K.A."/>
            <person name="Thull B.S."/>
            <person name="Wetzel S."/>
            <person name="Bonilla J.A."/>
            <person name="Klyczek K."/>
            <person name="Garlena R.A."/>
            <person name="Russell D.A."/>
            <person name="Pope W.H."/>
            <person name="Jacobs-Sera D."/>
            <person name="Hatfull G.F."/>
        </authorList>
    </citation>
    <scope>NUCLEOTIDE SEQUENCE [LARGE SCALE GENOMIC DNA]</scope>
</reference>
<evidence type="ECO:0000313" key="1">
    <source>
        <dbReference type="EMBL" id="QED11525.1"/>
    </source>
</evidence>
<keyword evidence="2" id="KW-1185">Reference proteome</keyword>
<organism evidence="1 2">
    <name type="scientific">Arthrobacter phage Qui</name>
    <dbReference type="NCBI Taxonomy" id="2603260"/>
    <lineage>
        <taxon>Viruses</taxon>
        <taxon>Duplodnaviria</taxon>
        <taxon>Heunggongvirae</taxon>
        <taxon>Uroviricota</taxon>
        <taxon>Caudoviricetes</taxon>
        <taxon>Quivirus</taxon>
        <taxon>Quivirus qui</taxon>
    </lineage>
</organism>
<gene>
    <name evidence="1" type="primary">35</name>
    <name evidence="1" type="ORF">SEA_QUI_35</name>
</gene>
<accession>A0A5B8WK91</accession>
<proteinExistence type="predicted"/>
<evidence type="ECO:0000313" key="2">
    <source>
        <dbReference type="Proteomes" id="UP000321915"/>
    </source>
</evidence>
<dbReference type="GeneID" id="77936397"/>
<dbReference type="Proteomes" id="UP000321915">
    <property type="component" value="Segment"/>
</dbReference>
<sequence>MAVNEYAIIDGNEVVNIILLDEANEYTPPTGHILVPTEDNVGIGWQRIGTEWVAPAEQETSVEPVEDPDVTAAKQDAVQELMAIGISEATARRILSLPVDD</sequence>
<protein>
    <submittedName>
        <fullName evidence="1">Uncharacterized protein</fullName>
    </submittedName>
</protein>
<dbReference type="KEGG" id="vg:77936397"/>
<dbReference type="EMBL" id="MN183282">
    <property type="protein sequence ID" value="QED11525.1"/>
    <property type="molecule type" value="Genomic_DNA"/>
</dbReference>
<name>A0A5B8WK91_9CAUD</name>